<dbReference type="AlphaFoldDB" id="A0A8S0W294"/>
<dbReference type="Pfam" id="PF20415">
    <property type="entry name" value="DUF6699"/>
    <property type="match status" value="1"/>
</dbReference>
<feature type="domain" description="DUF6699" evidence="1">
    <location>
        <begin position="34"/>
        <end position="164"/>
    </location>
</feature>
<dbReference type="InterPro" id="IPR046522">
    <property type="entry name" value="DUF6699"/>
</dbReference>
<dbReference type="EMBL" id="CACVBS010000058">
    <property type="protein sequence ID" value="CAA7267285.1"/>
    <property type="molecule type" value="Genomic_DNA"/>
</dbReference>
<protein>
    <recommendedName>
        <fullName evidence="1">DUF6699 domain-containing protein</fullName>
    </recommendedName>
</protein>
<evidence type="ECO:0000313" key="3">
    <source>
        <dbReference type="Proteomes" id="UP000467700"/>
    </source>
</evidence>
<organism evidence="2 3">
    <name type="scientific">Cyclocybe aegerita</name>
    <name type="common">Black poplar mushroom</name>
    <name type="synonym">Agrocybe aegerita</name>
    <dbReference type="NCBI Taxonomy" id="1973307"/>
    <lineage>
        <taxon>Eukaryota</taxon>
        <taxon>Fungi</taxon>
        <taxon>Dikarya</taxon>
        <taxon>Basidiomycota</taxon>
        <taxon>Agaricomycotina</taxon>
        <taxon>Agaricomycetes</taxon>
        <taxon>Agaricomycetidae</taxon>
        <taxon>Agaricales</taxon>
        <taxon>Agaricineae</taxon>
        <taxon>Bolbitiaceae</taxon>
        <taxon>Cyclocybe</taxon>
    </lineage>
</organism>
<accession>A0A8S0W294</accession>
<name>A0A8S0W294_CYCAE</name>
<sequence>MASFQSFTMQHELYLHPLLGYSQHNITPGHCCPILWDLHEPPEAARRVLQLDKPLAPSELNQLATSPPVVELTITCDLFPGDWPIVVRRLQGVTVLDAFEAVHTALMRQIRQEEWEQLCPKQQARVEIVFNNRCKLSLDRDACRSRGVLRIDCLLYHVWFGGLSISPGLENTLILTLRRPQ</sequence>
<dbReference type="Proteomes" id="UP000467700">
    <property type="component" value="Unassembled WGS sequence"/>
</dbReference>
<dbReference type="OrthoDB" id="3144234at2759"/>
<gene>
    <name evidence="2" type="ORF">AAE3_LOCUS9460</name>
</gene>
<comment type="caution">
    <text evidence="2">The sequence shown here is derived from an EMBL/GenBank/DDBJ whole genome shotgun (WGS) entry which is preliminary data.</text>
</comment>
<reference evidence="2 3" key="1">
    <citation type="submission" date="2020-01" db="EMBL/GenBank/DDBJ databases">
        <authorList>
            <person name="Gupta K D."/>
        </authorList>
    </citation>
    <scope>NUCLEOTIDE SEQUENCE [LARGE SCALE GENOMIC DNA]</scope>
</reference>
<proteinExistence type="predicted"/>
<evidence type="ECO:0000259" key="1">
    <source>
        <dbReference type="Pfam" id="PF20415"/>
    </source>
</evidence>
<evidence type="ECO:0000313" key="2">
    <source>
        <dbReference type="EMBL" id="CAA7267285.1"/>
    </source>
</evidence>
<keyword evidence="3" id="KW-1185">Reference proteome</keyword>